<keyword evidence="2" id="KW-1185">Reference proteome</keyword>
<name>A0AAE9BYT5_9VIRU</name>
<evidence type="ECO:0000313" key="1">
    <source>
        <dbReference type="EMBL" id="UBZ25604.1"/>
    </source>
</evidence>
<protein>
    <submittedName>
        <fullName evidence="1">Uncharacterized protein</fullName>
    </submittedName>
</protein>
<organism evidence="1 2">
    <name type="scientific">Carcinus maenas nudivirus</name>
    <dbReference type="NCBI Taxonomy" id="2880837"/>
    <lineage>
        <taxon>Viruses</taxon>
        <taxon>Viruses incertae sedis</taxon>
        <taxon>Naldaviricetes</taxon>
        <taxon>Lefavirales</taxon>
        <taxon>Nudiviridae</taxon>
        <taxon>Gammanudivirus</taxon>
        <taxon>Gammanudivirus cameanadis</taxon>
    </lineage>
</organism>
<dbReference type="Proteomes" id="UP000830962">
    <property type="component" value="Segment"/>
</dbReference>
<reference evidence="1" key="1">
    <citation type="journal article" date="2021" name="Viruses">
        <title>Identification and Full Characterisation of Two Novel Crustacean Infecting Members of the Family Nudiviridae Provides Support for Two Subfamilies.</title>
        <authorList>
            <person name="Bateman K.S."/>
            <person name="Kerr R."/>
            <person name="Stentiford G.D."/>
            <person name="Bean T.P."/>
            <person name="Hooper C."/>
            <person name="Van Eynde B."/>
            <person name="Delbare D."/>
            <person name="Bojko J."/>
            <person name="Christiaens O."/>
            <person name="Taning C.N.T."/>
            <person name="Smagghe G."/>
            <person name="van Oers M.M."/>
            <person name="van Aerle R."/>
        </authorList>
    </citation>
    <scope>NUCLEOTIDE SEQUENCE</scope>
    <source>
        <strain evidence="1">AN2</strain>
    </source>
</reference>
<accession>A0AAE9BYT5</accession>
<dbReference type="EMBL" id="MZ311578">
    <property type="protein sequence ID" value="UBZ25604.1"/>
    <property type="molecule type" value="Genomic_DNA"/>
</dbReference>
<sequence length="146" mass="17333">MESNYLYFKCQCINIDHKKIPLRLPEEGLCCILTNYMKYVKVRNFINDLDEKYLNRIKRYIKYPQNNINIKLTYVDGDGCTNNDCETLKLKIVSKRVHCGDIQKYIEFSCCTEFVDFINLHVYNDNFEKEIKQATGVCKTLKLTNF</sequence>
<proteinExistence type="predicted"/>
<evidence type="ECO:0000313" key="2">
    <source>
        <dbReference type="Proteomes" id="UP000830962"/>
    </source>
</evidence>
<gene>
    <name evidence="1" type="ORF">CmNV_014</name>
</gene>